<keyword evidence="1" id="KW-0472">Membrane</keyword>
<dbReference type="PANTHER" id="PTHR33802:SF1">
    <property type="entry name" value="XK-RELATED PROTEIN"/>
    <property type="match status" value="1"/>
</dbReference>
<keyword evidence="1" id="KW-0812">Transmembrane</keyword>
<evidence type="ECO:0000256" key="1">
    <source>
        <dbReference type="SAM" id="Phobius"/>
    </source>
</evidence>
<evidence type="ECO:0000313" key="2">
    <source>
        <dbReference type="EMBL" id="KAK2143102.1"/>
    </source>
</evidence>
<feature type="transmembrane region" description="Helical" evidence="1">
    <location>
        <begin position="116"/>
        <end position="143"/>
    </location>
</feature>
<keyword evidence="1" id="KW-1133">Transmembrane helix</keyword>
<feature type="transmembrane region" description="Helical" evidence="1">
    <location>
        <begin position="12"/>
        <end position="29"/>
    </location>
</feature>
<evidence type="ECO:0008006" key="4">
    <source>
        <dbReference type="Google" id="ProtNLM"/>
    </source>
</evidence>
<reference evidence="2" key="1">
    <citation type="journal article" date="2023" name="Mol. Biol. Evol.">
        <title>Third-Generation Sequencing Reveals the Adaptive Role of the Epigenome in Three Deep-Sea Polychaetes.</title>
        <authorList>
            <person name="Perez M."/>
            <person name="Aroh O."/>
            <person name="Sun Y."/>
            <person name="Lan Y."/>
            <person name="Juniper S.K."/>
            <person name="Young C.R."/>
            <person name="Angers B."/>
            <person name="Qian P.Y."/>
        </authorList>
    </citation>
    <scope>NUCLEOTIDE SEQUENCE</scope>
    <source>
        <strain evidence="2">P08H-3</strain>
    </source>
</reference>
<dbReference type="PANTHER" id="PTHR33802">
    <property type="entry name" value="SI:CH211-161H7.5-RELATED"/>
    <property type="match status" value="1"/>
</dbReference>
<protein>
    <recommendedName>
        <fullName evidence="4">Transmembrane protein</fullName>
    </recommendedName>
</protein>
<name>A0AAD9IYU0_9ANNE</name>
<feature type="transmembrane region" description="Helical" evidence="1">
    <location>
        <begin position="50"/>
        <end position="68"/>
    </location>
</feature>
<gene>
    <name evidence="2" type="ORF">LSH36_877g01097</name>
</gene>
<accession>A0AAD9IYU0</accession>
<dbReference type="EMBL" id="JAODUP010000877">
    <property type="protein sequence ID" value="KAK2143102.1"/>
    <property type="molecule type" value="Genomic_DNA"/>
</dbReference>
<organism evidence="2 3">
    <name type="scientific">Paralvinella palmiformis</name>
    <dbReference type="NCBI Taxonomy" id="53620"/>
    <lineage>
        <taxon>Eukaryota</taxon>
        <taxon>Metazoa</taxon>
        <taxon>Spiralia</taxon>
        <taxon>Lophotrochozoa</taxon>
        <taxon>Annelida</taxon>
        <taxon>Polychaeta</taxon>
        <taxon>Sedentaria</taxon>
        <taxon>Canalipalpata</taxon>
        <taxon>Terebellida</taxon>
        <taxon>Terebelliformia</taxon>
        <taxon>Alvinellidae</taxon>
        <taxon>Paralvinella</taxon>
    </lineage>
</organism>
<sequence>MDVTPSDWTFYLSALIYLWQAVWLTYGVTLTCRRSVSGYLYRAYPVMPPILYVVFSFSLACNISWLLIWDREYMEVALVFINLMACTLFICLVVSLRRLNDYGHLMIHDKVHRDIWLIRIFVQNGLAMYATWATVASIFNFALVLTFRTGAEQEVGSMVSLTVFTLEIFAWWIFDNFVFEKLFRYLITPYVVVLVAIVGIISNNWDPTANNSIYTVTLLALSVFLTVIKCVLAAYKHWKHPIFGAKPSYRRPLVSFEVRSLLESQQHS</sequence>
<dbReference type="Proteomes" id="UP001208570">
    <property type="component" value="Unassembled WGS sequence"/>
</dbReference>
<proteinExistence type="predicted"/>
<feature type="transmembrane region" description="Helical" evidence="1">
    <location>
        <begin position="183"/>
        <end position="201"/>
    </location>
</feature>
<dbReference type="AlphaFoldDB" id="A0AAD9IYU0"/>
<feature type="transmembrane region" description="Helical" evidence="1">
    <location>
        <begin position="155"/>
        <end position="174"/>
    </location>
</feature>
<feature type="transmembrane region" description="Helical" evidence="1">
    <location>
        <begin position="213"/>
        <end position="235"/>
    </location>
</feature>
<comment type="caution">
    <text evidence="2">The sequence shown here is derived from an EMBL/GenBank/DDBJ whole genome shotgun (WGS) entry which is preliminary data.</text>
</comment>
<keyword evidence="3" id="KW-1185">Reference proteome</keyword>
<evidence type="ECO:0000313" key="3">
    <source>
        <dbReference type="Proteomes" id="UP001208570"/>
    </source>
</evidence>
<feature type="transmembrane region" description="Helical" evidence="1">
    <location>
        <begin position="74"/>
        <end position="96"/>
    </location>
</feature>